<proteinExistence type="predicted"/>
<name>A0A834WPU6_9FABA</name>
<feature type="region of interest" description="Disordered" evidence="1">
    <location>
        <begin position="18"/>
        <end position="41"/>
    </location>
</feature>
<dbReference type="Proteomes" id="UP000634136">
    <property type="component" value="Unassembled WGS sequence"/>
</dbReference>
<dbReference type="EMBL" id="JAAIUW010000006">
    <property type="protein sequence ID" value="KAF7828963.1"/>
    <property type="molecule type" value="Genomic_DNA"/>
</dbReference>
<evidence type="ECO:0000313" key="2">
    <source>
        <dbReference type="EMBL" id="KAF7828963.1"/>
    </source>
</evidence>
<protein>
    <submittedName>
        <fullName evidence="2">Uncharacterized protein</fullName>
    </submittedName>
</protein>
<comment type="caution">
    <text evidence="2">The sequence shown here is derived from an EMBL/GenBank/DDBJ whole genome shotgun (WGS) entry which is preliminary data.</text>
</comment>
<keyword evidence="3" id="KW-1185">Reference proteome</keyword>
<dbReference type="AlphaFoldDB" id="A0A834WPU6"/>
<feature type="compositionally biased region" description="Gly residues" evidence="1">
    <location>
        <begin position="32"/>
        <end position="41"/>
    </location>
</feature>
<evidence type="ECO:0000256" key="1">
    <source>
        <dbReference type="SAM" id="MobiDB-lite"/>
    </source>
</evidence>
<evidence type="ECO:0000313" key="3">
    <source>
        <dbReference type="Proteomes" id="UP000634136"/>
    </source>
</evidence>
<reference evidence="2" key="1">
    <citation type="submission" date="2020-09" db="EMBL/GenBank/DDBJ databases">
        <title>Genome-Enabled Discovery of Anthraquinone Biosynthesis in Senna tora.</title>
        <authorList>
            <person name="Kang S.-H."/>
            <person name="Pandey R.P."/>
            <person name="Lee C.-M."/>
            <person name="Sim J.-S."/>
            <person name="Jeong J.-T."/>
            <person name="Choi B.-S."/>
            <person name="Jung M."/>
            <person name="Ginzburg D."/>
            <person name="Zhao K."/>
            <person name="Won S.Y."/>
            <person name="Oh T.-J."/>
            <person name="Yu Y."/>
            <person name="Kim N.-H."/>
            <person name="Lee O.R."/>
            <person name="Lee T.-H."/>
            <person name="Bashyal P."/>
            <person name="Kim T.-S."/>
            <person name="Lee W.-H."/>
            <person name="Kawkins C."/>
            <person name="Kim C.-K."/>
            <person name="Kim J.S."/>
            <person name="Ahn B.O."/>
            <person name="Rhee S.Y."/>
            <person name="Sohng J.K."/>
        </authorList>
    </citation>
    <scope>NUCLEOTIDE SEQUENCE</scope>
    <source>
        <tissue evidence="2">Leaf</tissue>
    </source>
</reference>
<sequence length="41" mass="4396">MVGDKQFHIPQLVFISRETNSLGSSSREEGKGQTGLGVGFT</sequence>
<accession>A0A834WPU6</accession>
<gene>
    <name evidence="2" type="ORF">G2W53_020127</name>
</gene>
<organism evidence="2 3">
    <name type="scientific">Senna tora</name>
    <dbReference type="NCBI Taxonomy" id="362788"/>
    <lineage>
        <taxon>Eukaryota</taxon>
        <taxon>Viridiplantae</taxon>
        <taxon>Streptophyta</taxon>
        <taxon>Embryophyta</taxon>
        <taxon>Tracheophyta</taxon>
        <taxon>Spermatophyta</taxon>
        <taxon>Magnoliopsida</taxon>
        <taxon>eudicotyledons</taxon>
        <taxon>Gunneridae</taxon>
        <taxon>Pentapetalae</taxon>
        <taxon>rosids</taxon>
        <taxon>fabids</taxon>
        <taxon>Fabales</taxon>
        <taxon>Fabaceae</taxon>
        <taxon>Caesalpinioideae</taxon>
        <taxon>Cassia clade</taxon>
        <taxon>Senna</taxon>
    </lineage>
</organism>